<comment type="similarity">
    <text evidence="1">Belongs to the NmrA-type oxidoreductase family.</text>
</comment>
<evidence type="ECO:0000259" key="3">
    <source>
        <dbReference type="Pfam" id="PF05368"/>
    </source>
</evidence>
<dbReference type="RefSeq" id="XP_040707449.1">
    <property type="nucleotide sequence ID" value="XM_040848664.1"/>
</dbReference>
<name>A0A1L9TWG7_9EURO</name>
<dbReference type="Proteomes" id="UP000184356">
    <property type="component" value="Unassembled WGS sequence"/>
</dbReference>
<dbReference type="GeneID" id="63764737"/>
<dbReference type="Pfam" id="PF05368">
    <property type="entry name" value="NmrA"/>
    <property type="match status" value="1"/>
</dbReference>
<dbReference type="FunFam" id="3.40.50.720:FF:000528">
    <property type="entry name" value="Nucleoside-diphosphate-sugar epimerase family protein"/>
    <property type="match status" value="1"/>
</dbReference>
<dbReference type="OrthoDB" id="9997102at2759"/>
<dbReference type="EMBL" id="KV878582">
    <property type="protein sequence ID" value="OJJ63643.1"/>
    <property type="molecule type" value="Genomic_DNA"/>
</dbReference>
<dbReference type="VEuPathDB" id="FungiDB:ASPSYDRAFT_53304"/>
<evidence type="ECO:0000313" key="5">
    <source>
        <dbReference type="Proteomes" id="UP000184356"/>
    </source>
</evidence>
<evidence type="ECO:0000256" key="1">
    <source>
        <dbReference type="ARBA" id="ARBA00006328"/>
    </source>
</evidence>
<dbReference type="InterPro" id="IPR036291">
    <property type="entry name" value="NAD(P)-bd_dom_sf"/>
</dbReference>
<evidence type="ECO:0000256" key="2">
    <source>
        <dbReference type="ARBA" id="ARBA00022857"/>
    </source>
</evidence>
<dbReference type="SUPFAM" id="SSF51735">
    <property type="entry name" value="NAD(P)-binding Rossmann-fold domains"/>
    <property type="match status" value="1"/>
</dbReference>
<dbReference type="InterPro" id="IPR008030">
    <property type="entry name" value="NmrA-like"/>
</dbReference>
<dbReference type="PANTHER" id="PTHR42748">
    <property type="entry name" value="NITROGEN METABOLITE REPRESSION PROTEIN NMRA FAMILY MEMBER"/>
    <property type="match status" value="1"/>
</dbReference>
<feature type="domain" description="NmrA-like" evidence="3">
    <location>
        <begin position="1"/>
        <end position="246"/>
    </location>
</feature>
<keyword evidence="2" id="KW-0521">NADP</keyword>
<accession>A0A1L9TWG7</accession>
<sequence>MSKVILITGATGKQGGSVIDNLLQQDANVEILALTRNTNSSGAQKLALKSPKIKLVQGTLDQPDDIFNNAKMVTESPIWGVFSVQVASFSGNTEVEEHQGKNLIDAALRNNVKHFVYSSVDRGGDNSLNNPTNIPHFINKHNIELHLIDSTKGTDMTWTILRPVTFLDGGLVPGFVGKLWATTFKVALQGRPLQLVAVSDIGFFGAEAFLKYGEQEYKRKAISLASDEVAFDELARVFKSVTGRDIPTTWEFVSRFLMWMVADAGLMFRWFHDEGFGADIATLKRVHPGLKDVRAWLETESEWRK</sequence>
<dbReference type="AlphaFoldDB" id="A0A1L9TWG7"/>
<dbReference type="Gene3D" id="3.40.50.720">
    <property type="entry name" value="NAD(P)-binding Rossmann-like Domain"/>
    <property type="match status" value="1"/>
</dbReference>
<keyword evidence="5" id="KW-1185">Reference proteome</keyword>
<dbReference type="PANTHER" id="PTHR42748:SF7">
    <property type="entry name" value="NMRA LIKE REDOX SENSOR 1-RELATED"/>
    <property type="match status" value="1"/>
</dbReference>
<organism evidence="4 5">
    <name type="scientific">Aspergillus sydowii CBS 593.65</name>
    <dbReference type="NCBI Taxonomy" id="1036612"/>
    <lineage>
        <taxon>Eukaryota</taxon>
        <taxon>Fungi</taxon>
        <taxon>Dikarya</taxon>
        <taxon>Ascomycota</taxon>
        <taxon>Pezizomycotina</taxon>
        <taxon>Eurotiomycetes</taxon>
        <taxon>Eurotiomycetidae</taxon>
        <taxon>Eurotiales</taxon>
        <taxon>Aspergillaceae</taxon>
        <taxon>Aspergillus</taxon>
        <taxon>Aspergillus subgen. Nidulantes</taxon>
    </lineage>
</organism>
<dbReference type="InterPro" id="IPR051164">
    <property type="entry name" value="NmrA-like_oxidored"/>
</dbReference>
<reference evidence="5" key="1">
    <citation type="journal article" date="2017" name="Genome Biol.">
        <title>Comparative genomics reveals high biological diversity and specific adaptations in the industrially and medically important fungal genus Aspergillus.</title>
        <authorList>
            <person name="de Vries R.P."/>
            <person name="Riley R."/>
            <person name="Wiebenga A."/>
            <person name="Aguilar-Osorio G."/>
            <person name="Amillis S."/>
            <person name="Uchima C.A."/>
            <person name="Anderluh G."/>
            <person name="Asadollahi M."/>
            <person name="Askin M."/>
            <person name="Barry K."/>
            <person name="Battaglia E."/>
            <person name="Bayram O."/>
            <person name="Benocci T."/>
            <person name="Braus-Stromeyer S.A."/>
            <person name="Caldana C."/>
            <person name="Canovas D."/>
            <person name="Cerqueira G.C."/>
            <person name="Chen F."/>
            <person name="Chen W."/>
            <person name="Choi C."/>
            <person name="Clum A."/>
            <person name="Dos Santos R.A."/>
            <person name="Damasio A.R."/>
            <person name="Diallinas G."/>
            <person name="Emri T."/>
            <person name="Fekete E."/>
            <person name="Flipphi M."/>
            <person name="Freyberg S."/>
            <person name="Gallo A."/>
            <person name="Gournas C."/>
            <person name="Habgood R."/>
            <person name="Hainaut M."/>
            <person name="Harispe M.L."/>
            <person name="Henrissat B."/>
            <person name="Hilden K.S."/>
            <person name="Hope R."/>
            <person name="Hossain A."/>
            <person name="Karabika E."/>
            <person name="Karaffa L."/>
            <person name="Karanyi Z."/>
            <person name="Krasevec N."/>
            <person name="Kuo A."/>
            <person name="Kusch H."/>
            <person name="LaButti K."/>
            <person name="Lagendijk E.L."/>
            <person name="Lapidus A."/>
            <person name="Levasseur A."/>
            <person name="Lindquist E."/>
            <person name="Lipzen A."/>
            <person name="Logrieco A.F."/>
            <person name="MacCabe A."/>
            <person name="Maekelae M.R."/>
            <person name="Malavazi I."/>
            <person name="Melin P."/>
            <person name="Meyer V."/>
            <person name="Mielnichuk N."/>
            <person name="Miskei M."/>
            <person name="Molnar A.P."/>
            <person name="Mule G."/>
            <person name="Ngan C.Y."/>
            <person name="Orejas M."/>
            <person name="Orosz E."/>
            <person name="Ouedraogo J.P."/>
            <person name="Overkamp K.M."/>
            <person name="Park H.-S."/>
            <person name="Perrone G."/>
            <person name="Piumi F."/>
            <person name="Punt P.J."/>
            <person name="Ram A.F."/>
            <person name="Ramon A."/>
            <person name="Rauscher S."/>
            <person name="Record E."/>
            <person name="Riano-Pachon D.M."/>
            <person name="Robert V."/>
            <person name="Roehrig J."/>
            <person name="Ruller R."/>
            <person name="Salamov A."/>
            <person name="Salih N.S."/>
            <person name="Samson R.A."/>
            <person name="Sandor E."/>
            <person name="Sanguinetti M."/>
            <person name="Schuetze T."/>
            <person name="Sepcic K."/>
            <person name="Shelest E."/>
            <person name="Sherlock G."/>
            <person name="Sophianopoulou V."/>
            <person name="Squina F.M."/>
            <person name="Sun H."/>
            <person name="Susca A."/>
            <person name="Todd R.B."/>
            <person name="Tsang A."/>
            <person name="Unkles S.E."/>
            <person name="van de Wiele N."/>
            <person name="van Rossen-Uffink D."/>
            <person name="Oliveira J.V."/>
            <person name="Vesth T.C."/>
            <person name="Visser J."/>
            <person name="Yu J.-H."/>
            <person name="Zhou M."/>
            <person name="Andersen M.R."/>
            <person name="Archer D.B."/>
            <person name="Baker S.E."/>
            <person name="Benoit I."/>
            <person name="Brakhage A.A."/>
            <person name="Braus G.H."/>
            <person name="Fischer R."/>
            <person name="Frisvad J.C."/>
            <person name="Goldman G.H."/>
            <person name="Houbraken J."/>
            <person name="Oakley B."/>
            <person name="Pocsi I."/>
            <person name="Scazzocchio C."/>
            <person name="Seiboth B."/>
            <person name="vanKuyk P.A."/>
            <person name="Wortman J."/>
            <person name="Dyer P.S."/>
            <person name="Grigoriev I.V."/>
        </authorList>
    </citation>
    <scope>NUCLEOTIDE SEQUENCE [LARGE SCALE GENOMIC DNA]</scope>
    <source>
        <strain evidence="5">CBS 593.65</strain>
    </source>
</reference>
<protein>
    <recommendedName>
        <fullName evidence="3">NmrA-like domain-containing protein</fullName>
    </recommendedName>
</protein>
<dbReference type="Gene3D" id="3.90.25.10">
    <property type="entry name" value="UDP-galactose 4-epimerase, domain 1"/>
    <property type="match status" value="1"/>
</dbReference>
<dbReference type="GO" id="GO:0005634">
    <property type="term" value="C:nucleus"/>
    <property type="evidence" value="ECO:0007669"/>
    <property type="project" value="TreeGrafter"/>
</dbReference>
<evidence type="ECO:0000313" key="4">
    <source>
        <dbReference type="EMBL" id="OJJ63643.1"/>
    </source>
</evidence>
<proteinExistence type="inferred from homology"/>
<dbReference type="STRING" id="1036612.A0A1L9TWG7"/>
<gene>
    <name evidence="4" type="ORF">ASPSYDRAFT_53304</name>
</gene>